<dbReference type="Proteomes" id="UP000003250">
    <property type="component" value="Unassembled WGS sequence"/>
</dbReference>
<reference evidence="1 2" key="1">
    <citation type="journal article" date="2012" name="J. Bacteriol.">
        <title>Draft Genome Sequence of Mesorhizobium alhagi CCNWXJ12-2T, a Novel Salt-Resistant Species Isolated from the Desert of Northwestern China.</title>
        <authorList>
            <person name="Zhou M."/>
            <person name="Chen W."/>
            <person name="Chen H."/>
            <person name="Wei G."/>
        </authorList>
    </citation>
    <scope>NUCLEOTIDE SEQUENCE [LARGE SCALE GENOMIC DNA]</scope>
    <source>
        <strain evidence="1 2">CCNWXJ12-2</strain>
    </source>
</reference>
<sequence>MTARSSKPSVRNPVLALPSAERLKSLPPEARQAVADILRDLSIDARARAQVSWRRNKGPMAVYWKAVGAYATHLYRAVRP</sequence>
<organism evidence="1 2">
    <name type="scientific">Mesorhizobium alhagi CCNWXJ12-2</name>
    <dbReference type="NCBI Taxonomy" id="1107882"/>
    <lineage>
        <taxon>Bacteria</taxon>
        <taxon>Pseudomonadati</taxon>
        <taxon>Pseudomonadota</taxon>
        <taxon>Alphaproteobacteria</taxon>
        <taxon>Hyphomicrobiales</taxon>
        <taxon>Phyllobacteriaceae</taxon>
        <taxon>Allomesorhizobium</taxon>
    </lineage>
</organism>
<gene>
    <name evidence="1" type="ORF">MAXJ12_12932</name>
</gene>
<dbReference type="AlphaFoldDB" id="H0HR04"/>
<evidence type="ECO:0000313" key="2">
    <source>
        <dbReference type="Proteomes" id="UP000003250"/>
    </source>
</evidence>
<proteinExistence type="predicted"/>
<protein>
    <submittedName>
        <fullName evidence="1">Uncharacterized protein</fullName>
    </submittedName>
</protein>
<keyword evidence="2" id="KW-1185">Reference proteome</keyword>
<dbReference type="PATRIC" id="fig|1107882.3.peg.2535"/>
<name>H0HR04_9HYPH</name>
<dbReference type="EMBL" id="AHAM01000097">
    <property type="protein sequence ID" value="EHK56866.1"/>
    <property type="molecule type" value="Genomic_DNA"/>
</dbReference>
<accession>H0HR04</accession>
<evidence type="ECO:0000313" key="1">
    <source>
        <dbReference type="EMBL" id="EHK56866.1"/>
    </source>
</evidence>
<dbReference type="OrthoDB" id="8421708at2"/>